<feature type="chain" id="PRO_5032635594" evidence="1">
    <location>
        <begin position="24"/>
        <end position="140"/>
    </location>
</feature>
<dbReference type="AlphaFoldDB" id="A0A834IGJ2"/>
<comment type="caution">
    <text evidence="2">The sequence shown here is derived from an EMBL/GenBank/DDBJ whole genome shotgun (WGS) entry which is preliminary data.</text>
</comment>
<reference evidence="2" key="1">
    <citation type="submission" date="2020-08" db="EMBL/GenBank/DDBJ databases">
        <title>Genome sequencing and assembly of the red palm weevil Rhynchophorus ferrugineus.</title>
        <authorList>
            <person name="Dias G.B."/>
            <person name="Bergman C.M."/>
            <person name="Manee M."/>
        </authorList>
    </citation>
    <scope>NUCLEOTIDE SEQUENCE</scope>
    <source>
        <strain evidence="2">AA-2017</strain>
        <tissue evidence="2">Whole larva</tissue>
    </source>
</reference>
<dbReference type="OrthoDB" id="10475978at2759"/>
<accession>A0A834IGJ2</accession>
<protein>
    <submittedName>
        <fullName evidence="2">Uncharacterized protein</fullName>
    </submittedName>
</protein>
<organism evidence="2 3">
    <name type="scientific">Rhynchophorus ferrugineus</name>
    <name type="common">Red palm weevil</name>
    <name type="synonym">Curculio ferrugineus</name>
    <dbReference type="NCBI Taxonomy" id="354439"/>
    <lineage>
        <taxon>Eukaryota</taxon>
        <taxon>Metazoa</taxon>
        <taxon>Ecdysozoa</taxon>
        <taxon>Arthropoda</taxon>
        <taxon>Hexapoda</taxon>
        <taxon>Insecta</taxon>
        <taxon>Pterygota</taxon>
        <taxon>Neoptera</taxon>
        <taxon>Endopterygota</taxon>
        <taxon>Coleoptera</taxon>
        <taxon>Polyphaga</taxon>
        <taxon>Cucujiformia</taxon>
        <taxon>Curculionidae</taxon>
        <taxon>Dryophthorinae</taxon>
        <taxon>Rhynchophorus</taxon>
    </lineage>
</organism>
<evidence type="ECO:0000313" key="3">
    <source>
        <dbReference type="Proteomes" id="UP000625711"/>
    </source>
</evidence>
<keyword evidence="1" id="KW-0732">Signal</keyword>
<keyword evidence="3" id="KW-1185">Reference proteome</keyword>
<sequence length="140" mass="16497">MVIKFGFVTLCLLAAILPPPTKAQQYQISKYDVSDPACKYVLSEIIRFDRHLLDLSSLFPTFSSMADKYTTDDRFKRKKRNMPSLLSKFDNEFLGIFYDHVDRILEHAEPCFYWVRGFLKFWLHKVVFSIFADQIHGFLT</sequence>
<feature type="signal peptide" evidence="1">
    <location>
        <begin position="1"/>
        <end position="23"/>
    </location>
</feature>
<gene>
    <name evidence="2" type="ORF">GWI33_008112</name>
</gene>
<dbReference type="Proteomes" id="UP000625711">
    <property type="component" value="Unassembled WGS sequence"/>
</dbReference>
<evidence type="ECO:0000256" key="1">
    <source>
        <dbReference type="SAM" id="SignalP"/>
    </source>
</evidence>
<dbReference type="EMBL" id="JAACXV010000393">
    <property type="protein sequence ID" value="KAF7278662.1"/>
    <property type="molecule type" value="Genomic_DNA"/>
</dbReference>
<proteinExistence type="predicted"/>
<evidence type="ECO:0000313" key="2">
    <source>
        <dbReference type="EMBL" id="KAF7278662.1"/>
    </source>
</evidence>
<name>A0A834IGJ2_RHYFE</name>